<dbReference type="Pfam" id="PF20706">
    <property type="entry name" value="GT4-conflict"/>
    <property type="match status" value="1"/>
</dbReference>
<name>A0A6P2DI29_9BACT</name>
<dbReference type="InterPro" id="IPR011990">
    <property type="entry name" value="TPR-like_helical_dom_sf"/>
</dbReference>
<dbReference type="CDD" id="cd03801">
    <property type="entry name" value="GT4_PimA-like"/>
    <property type="match status" value="1"/>
</dbReference>
<dbReference type="Pfam" id="PF20698">
    <property type="entry name" value="PIN-TPR-GreABC"/>
    <property type="match status" value="1"/>
</dbReference>
<evidence type="ECO:0008006" key="6">
    <source>
        <dbReference type="Google" id="ProtNLM"/>
    </source>
</evidence>
<dbReference type="SUPFAM" id="SSF48452">
    <property type="entry name" value="TPR-like"/>
    <property type="match status" value="2"/>
</dbReference>
<dbReference type="InterPro" id="IPR048987">
    <property type="entry name" value="PIN-TPR-GreABC"/>
</dbReference>
<feature type="compositionally biased region" description="Basic residues" evidence="1">
    <location>
        <begin position="1673"/>
        <end position="1685"/>
    </location>
</feature>
<dbReference type="KEGG" id="gms:SOIL9_77730"/>
<dbReference type="SUPFAM" id="SSF53756">
    <property type="entry name" value="UDP-Glycosyltransferase/glycogen phosphorylase"/>
    <property type="match status" value="1"/>
</dbReference>
<reference evidence="4 5" key="1">
    <citation type="submission" date="2019-05" db="EMBL/GenBank/DDBJ databases">
        <authorList>
            <consortium name="Science for Life Laboratories"/>
        </authorList>
    </citation>
    <scope>NUCLEOTIDE SEQUENCE [LARGE SCALE GENOMIC DNA]</scope>
    <source>
        <strain evidence="4">Soil9</strain>
    </source>
</reference>
<feature type="domain" description="PIN" evidence="3">
    <location>
        <begin position="1336"/>
        <end position="1474"/>
    </location>
</feature>
<organism evidence="4 5">
    <name type="scientific">Gemmata massiliana</name>
    <dbReference type="NCBI Taxonomy" id="1210884"/>
    <lineage>
        <taxon>Bacteria</taxon>
        <taxon>Pseudomonadati</taxon>
        <taxon>Planctomycetota</taxon>
        <taxon>Planctomycetia</taxon>
        <taxon>Gemmatales</taxon>
        <taxon>Gemmataceae</taxon>
        <taxon>Gemmata</taxon>
    </lineage>
</organism>
<dbReference type="SMART" id="SM00028">
    <property type="entry name" value="TPR"/>
    <property type="match status" value="5"/>
</dbReference>
<evidence type="ECO:0000313" key="5">
    <source>
        <dbReference type="Proteomes" id="UP000464178"/>
    </source>
</evidence>
<protein>
    <recommendedName>
        <fullName evidence="6">Glycosyl transferase family 1 domain-containing protein</fullName>
    </recommendedName>
</protein>
<feature type="region of interest" description="Disordered" evidence="1">
    <location>
        <begin position="1649"/>
        <end position="1685"/>
    </location>
</feature>
<dbReference type="Gene3D" id="1.25.40.10">
    <property type="entry name" value="Tetratricopeptide repeat domain"/>
    <property type="match status" value="3"/>
</dbReference>
<dbReference type="Gene3D" id="3.40.50.2000">
    <property type="entry name" value="Glycogen Phosphorylase B"/>
    <property type="match status" value="2"/>
</dbReference>
<evidence type="ECO:0000259" key="2">
    <source>
        <dbReference type="Pfam" id="PF13643"/>
    </source>
</evidence>
<feature type="domain" description="DUF4145" evidence="2">
    <location>
        <begin position="415"/>
        <end position="507"/>
    </location>
</feature>
<dbReference type="Proteomes" id="UP000464178">
    <property type="component" value="Chromosome"/>
</dbReference>
<dbReference type="Pfam" id="PF13643">
    <property type="entry name" value="DUF4145"/>
    <property type="match status" value="1"/>
</dbReference>
<evidence type="ECO:0000313" key="4">
    <source>
        <dbReference type="EMBL" id="VTS01666.1"/>
    </source>
</evidence>
<dbReference type="EMBL" id="LR593886">
    <property type="protein sequence ID" value="VTS01666.1"/>
    <property type="molecule type" value="Genomic_DNA"/>
</dbReference>
<accession>A0A6P2DI29</accession>
<sequence>MGHRILSIASEWFSYHGGLSTFNRSFCAALASAGHDVTCLIPRANEAEHSDAKRVGVKLRCPEPIHGLPDDALLCLHVDLGGQPDIVIGHGHITGAIAAARVRQYHPSARRIHVLHTLPDEIEPFKDREGEDPAQRARRKQEVETALSISASLTVAVGPRLHRQWSTYIGGAQSGVGVHRLTPGLPELTPVGAIPAANWCLLMGRLEDAELKGVNLACAALGRINKDGHFRGQREVTLVLRGAQTGTSKELREHVRKHAKSVIPCTIREYTHREEHVREDIARSSVVLMPSQMEGFGLVGIEALAMGVPILVSQRSGLGELLLELVDADPALRFARRFVVDVGEGEKKDAERWAQAIREILTDREQAFRETAALREAIVKADYWRRAVEDLFGVLKIPPRDPGTPPDTPPDLAQRAQKILEIDPATAIVYSSSLLEREMERLVTSKEFAKSALPASQYLAILREKGILAPTEADLTKKVLHLRNMAAHKFDATFTKDMAEEHMRLVEALVEKLKSADSSHESPDPDENELLHGGSIEAARSVQTAAGDAHAEIDAACGRMNAGDLDVAIHILEDLRRKRWDGLTPRERYRVEANIGHALERKGEFRKAAQHYLEAKKHQPLDEKARSFEAIAYFHLDDKPKAYELAGEILKEHPNCSIAIAIRVRSSPPDVTLKELEAVVPPALSEELDILHALGWKALSVGDLAAANRFVEASLKRDPDSVEVKEQQAVVIVQEEGRAKHAGRPVNPTRVALAIDNLTAGLAKRRGHLDEARLRYNRAEAYDLLGKTEAAETDFRTAFDSDKEEPDVVRRFVLFLERHDRTDAAIETLVQADKVKKDHRNRLLLCGLLSDRKGKGDVEKAIAVLRETIAEEPEADIRTEMVALLTHLLGGLKESEQAIAFLDGLGQSFLQPAVMNAIRAKALIRSGRKEEARKCAIRATELLQSSSSVTDRMRVAESLSFVGEKQEALKQWKAILKPDHVDDFVCMALELARAVGDDTFIMSFCKQLRGAGAMSPFTLELEVVTLEKYRIFDRAIEVMSNYLVASPDGELAKVFRLRLSLLGIRLKKPELIESDPAKLPPVELSPVKIGAGAAHVLLNGPNPERGVEYAYELVRRNFDDHFARGAYVGIIGIGDDGYHFPDHPVVIPGSAVKYKADDTGEEQWLIVEDAADPKQERGEYPPSHVWAEELLGQSVNGKFHLRRDRLQPRTATIIGIVSKYVYRKFEIIDGWEERFPGEDKFFVRKYTFPTNPDGTPDISLILKALDDREKQKEEMHALYRANPISGTTFAMVSGSGLLESLSHIASEGSLPIRCCLGNDLELQRAEASLAGAEQFVLDPSALATLFFGRQWEQLQLLGGKIVLCESALDEYEELREKFSSPSRGFMGKFKGKYLFQEDDPAERQKQLDRLDTFLNRIRSLVALRTGEKLASLQTEQREELIRLFGQPTAEAMAEAATTGAVLWSDDLAVAEVGRERTGISKRVWSQLVFRQYAPHEVMTEFTLFLIAWRYFFTRLEPDVVIAACRDGSWNPDAPILKQVAEWLGQPELIHEGAIRMCILSLPLVWKHGPDVQQKQGVAKLLLQAIRLRKDGRRAISIIQSNLNAIFGGDKAACGECAPVIDEILQVERTPREIAASKAVWGKAAQSIQRKTGMSGAMGSHGIGQTHNQGGPKQHSKPKKGKRKRR</sequence>
<dbReference type="PANTHER" id="PTHR12526">
    <property type="entry name" value="GLYCOSYLTRANSFERASE"/>
    <property type="match status" value="1"/>
</dbReference>
<evidence type="ECO:0000256" key="1">
    <source>
        <dbReference type="SAM" id="MobiDB-lite"/>
    </source>
</evidence>
<proteinExistence type="predicted"/>
<evidence type="ECO:0000259" key="3">
    <source>
        <dbReference type="Pfam" id="PF20698"/>
    </source>
</evidence>
<keyword evidence="5" id="KW-1185">Reference proteome</keyword>
<dbReference type="InterPro" id="IPR019734">
    <property type="entry name" value="TPR_rpt"/>
</dbReference>
<dbReference type="Pfam" id="PF13181">
    <property type="entry name" value="TPR_8"/>
    <property type="match status" value="1"/>
</dbReference>
<gene>
    <name evidence="4" type="ORF">SOIL9_77730</name>
</gene>
<dbReference type="InterPro" id="IPR025285">
    <property type="entry name" value="DUF4145"/>
</dbReference>
<dbReference type="RefSeq" id="WP_162672520.1">
    <property type="nucleotide sequence ID" value="NZ_LR593886.1"/>
</dbReference>